<dbReference type="Proteomes" id="UP000271162">
    <property type="component" value="Unassembled WGS sequence"/>
</dbReference>
<name>A0A0N4XQ35_NIPBR</name>
<dbReference type="WBParaSite" id="NBR_0000463701-mRNA-1">
    <property type="protein sequence ID" value="NBR_0000463701-mRNA-1"/>
    <property type="gene ID" value="NBR_0000463701"/>
</dbReference>
<protein>
    <submittedName>
        <fullName evidence="4">Collagen-like protein</fullName>
    </submittedName>
</protein>
<dbReference type="STRING" id="27835.A0A0N4XQ35"/>
<organism evidence="4">
    <name type="scientific">Nippostrongylus brasiliensis</name>
    <name type="common">Rat hookworm</name>
    <dbReference type="NCBI Taxonomy" id="27835"/>
    <lineage>
        <taxon>Eukaryota</taxon>
        <taxon>Metazoa</taxon>
        <taxon>Ecdysozoa</taxon>
        <taxon>Nematoda</taxon>
        <taxon>Chromadorea</taxon>
        <taxon>Rhabditida</taxon>
        <taxon>Rhabditina</taxon>
        <taxon>Rhabditomorpha</taxon>
        <taxon>Strongyloidea</taxon>
        <taxon>Heligmosomidae</taxon>
        <taxon>Nippostrongylus</taxon>
    </lineage>
</organism>
<keyword evidence="3" id="KW-1185">Reference proteome</keyword>
<accession>A0A0N4XQ35</accession>
<sequence>DGQPGAPGEAGVPGGDAQYCPCPPRSAILPPDNLPQGDAPKGTEYAAVNGGAASTQPQGDAPKDAGYAAVNGDAASATNTEPQADAPAKATAPAGGSDTTETETYETVEEEAPEGDAPEENKGEGDAAAVIKGEGISGYSRRRLAKRVRKHRVVKAAA</sequence>
<dbReference type="EMBL" id="UYSL01009108">
    <property type="protein sequence ID" value="VDL68226.1"/>
    <property type="molecule type" value="Genomic_DNA"/>
</dbReference>
<evidence type="ECO:0000313" key="3">
    <source>
        <dbReference type="Proteomes" id="UP000271162"/>
    </source>
</evidence>
<reference evidence="4" key="1">
    <citation type="submission" date="2017-02" db="UniProtKB">
        <authorList>
            <consortium name="WormBaseParasite"/>
        </authorList>
    </citation>
    <scope>IDENTIFICATION</scope>
</reference>
<gene>
    <name evidence="2" type="ORF">NBR_LOCUS4637</name>
</gene>
<evidence type="ECO:0000313" key="4">
    <source>
        <dbReference type="WBParaSite" id="NBR_0000463701-mRNA-1"/>
    </source>
</evidence>
<feature type="compositionally biased region" description="Acidic residues" evidence="1">
    <location>
        <begin position="100"/>
        <end position="118"/>
    </location>
</feature>
<dbReference type="AlphaFoldDB" id="A0A0N4XQ35"/>
<evidence type="ECO:0000313" key="2">
    <source>
        <dbReference type="EMBL" id="VDL68226.1"/>
    </source>
</evidence>
<proteinExistence type="predicted"/>
<feature type="compositionally biased region" description="Low complexity" evidence="1">
    <location>
        <begin position="1"/>
        <end position="10"/>
    </location>
</feature>
<feature type="compositionally biased region" description="Low complexity" evidence="1">
    <location>
        <begin position="82"/>
        <end position="94"/>
    </location>
</feature>
<reference evidence="2 3" key="2">
    <citation type="submission" date="2018-11" db="EMBL/GenBank/DDBJ databases">
        <authorList>
            <consortium name="Pathogen Informatics"/>
        </authorList>
    </citation>
    <scope>NUCLEOTIDE SEQUENCE [LARGE SCALE GENOMIC DNA]</scope>
</reference>
<evidence type="ECO:0000256" key="1">
    <source>
        <dbReference type="SAM" id="MobiDB-lite"/>
    </source>
</evidence>
<feature type="region of interest" description="Disordered" evidence="1">
    <location>
        <begin position="1"/>
        <end position="129"/>
    </location>
</feature>